<keyword evidence="3" id="KW-1185">Reference proteome</keyword>
<proteinExistence type="predicted"/>
<sequence length="324" mass="35450">MSCACISRRKKPVHATSPFPEVSKPLEASPILKSSRTTLLFRLENAFLNPDPPSERKDVLGGTSETPGVRCITTHTGAPGLAVQFPSPLRPKSILVYDRFSPRSPPVLDEPKPTEAHLSVKRGTRQSFFGMLSLSNVRKSMMPAAQVRDNRGNYITTPNPVRHSQYAPVADVEQLVSQPTIFSEPTPRKGATQFSHNAILLPPPSVRPARLRSSLATPADTHISRSLRQRYVDYQTPPPTPPPTLPLPPLPSPALVKARNPPLNGFQRAHAVSNHSRSASSISSGPSSFEHHSENSVTTTKTSIPSSDRRNMSCEVLRLSSLYE</sequence>
<evidence type="ECO:0000313" key="2">
    <source>
        <dbReference type="EMBL" id="KAG0141994.1"/>
    </source>
</evidence>
<dbReference type="OrthoDB" id="2506393at2759"/>
<evidence type="ECO:0000313" key="3">
    <source>
        <dbReference type="Proteomes" id="UP000886653"/>
    </source>
</evidence>
<dbReference type="Proteomes" id="UP000886653">
    <property type="component" value="Unassembled WGS sequence"/>
</dbReference>
<dbReference type="AlphaFoldDB" id="A0A9P6ND48"/>
<feature type="region of interest" description="Disordered" evidence="1">
    <location>
        <begin position="270"/>
        <end position="309"/>
    </location>
</feature>
<evidence type="ECO:0000256" key="1">
    <source>
        <dbReference type="SAM" id="MobiDB-lite"/>
    </source>
</evidence>
<feature type="compositionally biased region" description="Low complexity" evidence="1">
    <location>
        <begin position="270"/>
        <end position="288"/>
    </location>
</feature>
<gene>
    <name evidence="2" type="ORF">CROQUDRAFT_673785</name>
</gene>
<protein>
    <submittedName>
        <fullName evidence="2">Uncharacterized protein</fullName>
    </submittedName>
</protein>
<comment type="caution">
    <text evidence="2">The sequence shown here is derived from an EMBL/GenBank/DDBJ whole genome shotgun (WGS) entry which is preliminary data.</text>
</comment>
<organism evidence="2 3">
    <name type="scientific">Cronartium quercuum f. sp. fusiforme G11</name>
    <dbReference type="NCBI Taxonomy" id="708437"/>
    <lineage>
        <taxon>Eukaryota</taxon>
        <taxon>Fungi</taxon>
        <taxon>Dikarya</taxon>
        <taxon>Basidiomycota</taxon>
        <taxon>Pucciniomycotina</taxon>
        <taxon>Pucciniomycetes</taxon>
        <taxon>Pucciniales</taxon>
        <taxon>Coleosporiaceae</taxon>
        <taxon>Cronartium</taxon>
    </lineage>
</organism>
<feature type="compositionally biased region" description="Pro residues" evidence="1">
    <location>
        <begin position="236"/>
        <end position="252"/>
    </location>
</feature>
<feature type="compositionally biased region" description="Polar residues" evidence="1">
    <location>
        <begin position="295"/>
        <end position="306"/>
    </location>
</feature>
<name>A0A9P6ND48_9BASI</name>
<reference evidence="2" key="1">
    <citation type="submission" date="2013-11" db="EMBL/GenBank/DDBJ databases">
        <title>Genome sequence of the fusiform rust pathogen reveals effectors for host alternation and coevolution with pine.</title>
        <authorList>
            <consortium name="DOE Joint Genome Institute"/>
            <person name="Smith K."/>
            <person name="Pendleton A."/>
            <person name="Kubisiak T."/>
            <person name="Anderson C."/>
            <person name="Salamov A."/>
            <person name="Aerts A."/>
            <person name="Riley R."/>
            <person name="Clum A."/>
            <person name="Lindquist E."/>
            <person name="Ence D."/>
            <person name="Campbell M."/>
            <person name="Kronenberg Z."/>
            <person name="Feau N."/>
            <person name="Dhillon B."/>
            <person name="Hamelin R."/>
            <person name="Burleigh J."/>
            <person name="Smith J."/>
            <person name="Yandell M."/>
            <person name="Nelson C."/>
            <person name="Grigoriev I."/>
            <person name="Davis J."/>
        </authorList>
    </citation>
    <scope>NUCLEOTIDE SEQUENCE</scope>
    <source>
        <strain evidence="2">G11</strain>
    </source>
</reference>
<accession>A0A9P6ND48</accession>
<feature type="region of interest" description="Disordered" evidence="1">
    <location>
        <begin position="232"/>
        <end position="252"/>
    </location>
</feature>
<dbReference type="EMBL" id="MU167363">
    <property type="protein sequence ID" value="KAG0141994.1"/>
    <property type="molecule type" value="Genomic_DNA"/>
</dbReference>